<evidence type="ECO:0000256" key="2">
    <source>
        <dbReference type="ARBA" id="ARBA00023125"/>
    </source>
</evidence>
<dbReference type="KEGG" id="cdet:87938846"/>
<reference evidence="8" key="1">
    <citation type="journal article" date="2023" name="bioRxiv">
        <title>Complete genome of the Medicago anthracnose fungus, Colletotrichum destructivum, reveals a mini-chromosome-like region within a core chromosome.</title>
        <authorList>
            <person name="Lapalu N."/>
            <person name="Simon A."/>
            <person name="Lu A."/>
            <person name="Plaumann P.-L."/>
            <person name="Amselem J."/>
            <person name="Pigne S."/>
            <person name="Auger A."/>
            <person name="Koch C."/>
            <person name="Dallery J.-F."/>
            <person name="O'Connell R.J."/>
        </authorList>
    </citation>
    <scope>NUCLEOTIDE SEQUENCE [LARGE SCALE GENOMIC DNA]</scope>
    <source>
        <strain evidence="8">CBS 520.97</strain>
    </source>
</reference>
<organism evidence="7 8">
    <name type="scientific">Colletotrichum destructivum</name>
    <dbReference type="NCBI Taxonomy" id="34406"/>
    <lineage>
        <taxon>Eukaryota</taxon>
        <taxon>Fungi</taxon>
        <taxon>Dikarya</taxon>
        <taxon>Ascomycota</taxon>
        <taxon>Pezizomycotina</taxon>
        <taxon>Sordariomycetes</taxon>
        <taxon>Hypocreomycetidae</taxon>
        <taxon>Glomerellales</taxon>
        <taxon>Glomerellaceae</taxon>
        <taxon>Colletotrichum</taxon>
        <taxon>Colletotrichum destructivum species complex</taxon>
    </lineage>
</organism>
<feature type="region of interest" description="Disordered" evidence="5">
    <location>
        <begin position="172"/>
        <end position="198"/>
    </location>
</feature>
<dbReference type="Gene3D" id="4.10.240.10">
    <property type="entry name" value="Zn(2)-C6 fungal-type DNA-binding domain"/>
    <property type="match status" value="1"/>
</dbReference>
<feature type="region of interest" description="Disordered" evidence="5">
    <location>
        <begin position="63"/>
        <end position="86"/>
    </location>
</feature>
<protein>
    <submittedName>
        <fullName evidence="7">Zn(2)Cys(6) fungal-type DNA-binding domain-containing protein</fullName>
    </submittedName>
</protein>
<gene>
    <name evidence="7" type="ORF">CDEST_02343</name>
</gene>
<dbReference type="InterPro" id="IPR001138">
    <property type="entry name" value="Zn2Cys6_DnaBD"/>
</dbReference>
<dbReference type="AlphaFoldDB" id="A0AAX4I1S7"/>
<feature type="domain" description="Zn(2)-C6 fungal-type" evidence="6">
    <location>
        <begin position="32"/>
        <end position="62"/>
    </location>
</feature>
<dbReference type="SUPFAM" id="SSF57701">
    <property type="entry name" value="Zn2/Cys6 DNA-binding domain"/>
    <property type="match status" value="1"/>
</dbReference>
<dbReference type="PANTHER" id="PTHR31069">
    <property type="entry name" value="OLEATE-ACTIVATED TRANSCRIPTION FACTOR 1-RELATED"/>
    <property type="match status" value="1"/>
</dbReference>
<dbReference type="GeneID" id="87938846"/>
<dbReference type="RefSeq" id="XP_062774553.1">
    <property type="nucleotide sequence ID" value="XM_062918502.1"/>
</dbReference>
<name>A0AAX4I1S7_9PEZI</name>
<dbReference type="Pfam" id="PF00172">
    <property type="entry name" value="Zn_clus"/>
    <property type="match status" value="1"/>
</dbReference>
<dbReference type="PROSITE" id="PS00463">
    <property type="entry name" value="ZN2_CY6_FUNGAL_1"/>
    <property type="match status" value="1"/>
</dbReference>
<dbReference type="SMART" id="SM00066">
    <property type="entry name" value="GAL4"/>
    <property type="match status" value="1"/>
</dbReference>
<evidence type="ECO:0000313" key="8">
    <source>
        <dbReference type="Proteomes" id="UP001322277"/>
    </source>
</evidence>
<feature type="compositionally biased region" description="Low complexity" evidence="5">
    <location>
        <begin position="8"/>
        <end position="19"/>
    </location>
</feature>
<keyword evidence="1" id="KW-0805">Transcription regulation</keyword>
<evidence type="ECO:0000259" key="6">
    <source>
        <dbReference type="PROSITE" id="PS50048"/>
    </source>
</evidence>
<evidence type="ECO:0000256" key="1">
    <source>
        <dbReference type="ARBA" id="ARBA00023015"/>
    </source>
</evidence>
<feature type="region of interest" description="Disordered" evidence="5">
    <location>
        <begin position="1"/>
        <end position="28"/>
    </location>
</feature>
<keyword evidence="8" id="KW-1185">Reference proteome</keyword>
<dbReference type="CDD" id="cd00067">
    <property type="entry name" value="GAL4"/>
    <property type="match status" value="1"/>
</dbReference>
<keyword evidence="2 7" id="KW-0238">DNA-binding</keyword>
<dbReference type="GO" id="GO:0003677">
    <property type="term" value="F:DNA binding"/>
    <property type="evidence" value="ECO:0007669"/>
    <property type="project" value="UniProtKB-KW"/>
</dbReference>
<dbReference type="GO" id="GO:0000981">
    <property type="term" value="F:DNA-binding transcription factor activity, RNA polymerase II-specific"/>
    <property type="evidence" value="ECO:0007669"/>
    <property type="project" value="InterPro"/>
</dbReference>
<dbReference type="Proteomes" id="UP001322277">
    <property type="component" value="Chromosome 2"/>
</dbReference>
<dbReference type="PANTHER" id="PTHR31069:SF31">
    <property type="entry name" value="MONODICTYPHENONE CLUSTER TRANSCRIPTION FACTOR-RELATED"/>
    <property type="match status" value="1"/>
</dbReference>
<feature type="compositionally biased region" description="Low complexity" evidence="5">
    <location>
        <begin position="142"/>
        <end position="152"/>
    </location>
</feature>
<sequence>MEQQHDISGYSEGGSDSYSKAINEKSTRLRASCDSCTRAKLRCDQEKPSCARCTDRNEICNYSPMGRVGRPRRPATTTESAAPPCQAAQRQAIMRKKKTAQRLSVNDLSGSPGAEQTLESTCAEPETGDRLPPTSRDRRSTTDSSTNTYTDNDTNDFILVRAETSLNLGPMVSRREGKDVSPIPSTTPCPRVQDGVRGNETDLDVNSFGHHTLTSKITTAETNSLKDAGLDTMDLELDTIMDADFDFDVDFDAIMHPDSPIKQNQPSLVSPTPLVEVPINQPSTVTGQLENAWERVMSGTSELQRIISAIAPGNSCSSSSSTRCSCPNLIGRLQLFALHPRLAPHNHRKSRADRHSHSRPPLDLLVFLDDVVHQSISAVLSCEFCSTSPRVRLTLYLQIDWLVDVLRETLETDLPRFLSSHKGLDLVNATHSGEYSVGTNVLGHHVAPASKNRSARQNAEDEGTDNSWKHESNLLRLGSFCLEGELWQICIRELFKARLNRLSRVVERMAGHKSQNGFHAGIDNIKTNSLEKALVNMTTDVYSKIESLFGMIELCEA</sequence>
<evidence type="ECO:0000256" key="5">
    <source>
        <dbReference type="SAM" id="MobiDB-lite"/>
    </source>
</evidence>
<dbReference type="InterPro" id="IPR036864">
    <property type="entry name" value="Zn2-C6_fun-type_DNA-bd_sf"/>
</dbReference>
<accession>A0AAX4I1S7</accession>
<feature type="region of interest" description="Disordered" evidence="5">
    <location>
        <begin position="98"/>
        <end position="152"/>
    </location>
</feature>
<dbReference type="PRINTS" id="PR00755">
    <property type="entry name" value="AFLATOXINBRP"/>
</dbReference>
<evidence type="ECO:0000256" key="3">
    <source>
        <dbReference type="ARBA" id="ARBA00023163"/>
    </source>
</evidence>
<keyword evidence="3" id="KW-0804">Transcription</keyword>
<dbReference type="GO" id="GO:0008270">
    <property type="term" value="F:zinc ion binding"/>
    <property type="evidence" value="ECO:0007669"/>
    <property type="project" value="InterPro"/>
</dbReference>
<dbReference type="EMBL" id="CP137306">
    <property type="protein sequence ID" value="WQF77329.1"/>
    <property type="molecule type" value="Genomic_DNA"/>
</dbReference>
<evidence type="ECO:0000256" key="4">
    <source>
        <dbReference type="ARBA" id="ARBA00023242"/>
    </source>
</evidence>
<dbReference type="PROSITE" id="PS50048">
    <property type="entry name" value="ZN2_CY6_FUNGAL_2"/>
    <property type="match status" value="1"/>
</dbReference>
<evidence type="ECO:0000313" key="7">
    <source>
        <dbReference type="EMBL" id="WQF77329.1"/>
    </source>
</evidence>
<proteinExistence type="predicted"/>
<dbReference type="InterPro" id="IPR050675">
    <property type="entry name" value="OAF3"/>
</dbReference>
<keyword evidence="4" id="KW-0539">Nucleus</keyword>